<gene>
    <name evidence="4" type="ORF">UBRO_20459</name>
</gene>
<dbReference type="GO" id="GO:0008270">
    <property type="term" value="F:zinc ion binding"/>
    <property type="evidence" value="ECO:0007669"/>
    <property type="project" value="UniProtKB-KW"/>
</dbReference>
<keyword evidence="1" id="KW-0479">Metal-binding</keyword>
<reference evidence="5" key="1">
    <citation type="submission" date="2016-04" db="EMBL/GenBank/DDBJ databases">
        <authorList>
            <person name="Guldener U."/>
            <person name="Guldener U."/>
        </authorList>
    </citation>
    <scope>NUCLEOTIDE SEQUENCE [LARGE SCALE GENOMIC DNA]</scope>
    <source>
        <strain evidence="5">UB2112</strain>
    </source>
</reference>
<evidence type="ECO:0000259" key="3">
    <source>
        <dbReference type="PROSITE" id="PS50158"/>
    </source>
</evidence>
<accession>A0A1K0FX58</accession>
<evidence type="ECO:0000256" key="2">
    <source>
        <dbReference type="SAM" id="MobiDB-lite"/>
    </source>
</evidence>
<evidence type="ECO:0000313" key="4">
    <source>
        <dbReference type="EMBL" id="SAM69435.1"/>
    </source>
</evidence>
<feature type="compositionally biased region" description="Low complexity" evidence="2">
    <location>
        <begin position="56"/>
        <end position="78"/>
    </location>
</feature>
<dbReference type="Proteomes" id="UP000179920">
    <property type="component" value="Chromosome II"/>
</dbReference>
<dbReference type="GO" id="GO:0003676">
    <property type="term" value="F:nucleic acid binding"/>
    <property type="evidence" value="ECO:0007669"/>
    <property type="project" value="InterPro"/>
</dbReference>
<dbReference type="InterPro" id="IPR001878">
    <property type="entry name" value="Znf_CCHC"/>
</dbReference>
<name>A0A1K0FX58_9BASI</name>
<proteinExistence type="predicted"/>
<dbReference type="SMART" id="SM00343">
    <property type="entry name" value="ZnF_C2HC"/>
    <property type="match status" value="1"/>
</dbReference>
<keyword evidence="1" id="KW-0862">Zinc</keyword>
<dbReference type="EMBL" id="LT558118">
    <property type="protein sequence ID" value="SAM69435.1"/>
    <property type="molecule type" value="Genomic_DNA"/>
</dbReference>
<organism evidence="4 5">
    <name type="scientific">Ustilago bromivora</name>
    <dbReference type="NCBI Taxonomy" id="307758"/>
    <lineage>
        <taxon>Eukaryota</taxon>
        <taxon>Fungi</taxon>
        <taxon>Dikarya</taxon>
        <taxon>Basidiomycota</taxon>
        <taxon>Ustilaginomycotina</taxon>
        <taxon>Ustilaginomycetes</taxon>
        <taxon>Ustilaginales</taxon>
        <taxon>Ustilaginaceae</taxon>
        <taxon>Ustilago</taxon>
    </lineage>
</organism>
<feature type="region of interest" description="Disordered" evidence="2">
    <location>
        <begin position="43"/>
        <end position="78"/>
    </location>
</feature>
<sequence>MNAPHNLRLFSERLCTFSALLILFTTVLTLSPRQNILLMSASPHHADPLTSTTAGRTSTPRSSDAASTTTTTNATDPAAGLVEPDQEVIRPIHTGRLVWTSALNDKPTLPYEDLPFLSLLAASTSTERKISPMVPFVSKPVPICSEKESPTSTAKSTSPKGSAKVLGVPIANALMEMVSYIAQSLRAFVHVHDVWCAQISYEGDSNPLEDTNQLQILVSVPPGQDGGMDPIKQHTIPGWILIGNHKCENQYSGHLNWCNSCKSTTPYLHNFEDCPKRRCFICNQPGHNAANCDQEADNDGDAAMSDQQEAEDSYGANNLDYGQT</sequence>
<keyword evidence="1" id="KW-0863">Zinc-finger</keyword>
<feature type="region of interest" description="Disordered" evidence="2">
    <location>
        <begin position="293"/>
        <end position="324"/>
    </location>
</feature>
<dbReference type="Gene3D" id="4.10.60.10">
    <property type="entry name" value="Zinc finger, CCHC-type"/>
    <property type="match status" value="1"/>
</dbReference>
<dbReference type="PROSITE" id="PS50158">
    <property type="entry name" value="ZF_CCHC"/>
    <property type="match status" value="1"/>
</dbReference>
<evidence type="ECO:0000313" key="5">
    <source>
        <dbReference type="Proteomes" id="UP000179920"/>
    </source>
</evidence>
<evidence type="ECO:0000256" key="1">
    <source>
        <dbReference type="PROSITE-ProRule" id="PRU00047"/>
    </source>
</evidence>
<dbReference type="AlphaFoldDB" id="A0A1K0FX58"/>
<protein>
    <recommendedName>
        <fullName evidence="3">CCHC-type domain-containing protein</fullName>
    </recommendedName>
</protein>
<feature type="domain" description="CCHC-type" evidence="3">
    <location>
        <begin position="277"/>
        <end position="294"/>
    </location>
</feature>